<evidence type="ECO:0000259" key="7">
    <source>
        <dbReference type="PROSITE" id="PS51194"/>
    </source>
</evidence>
<keyword evidence="9" id="KW-1185">Reference proteome</keyword>
<protein>
    <recommendedName>
        <fullName evidence="10">DEAD/DEAH box helicase</fullName>
    </recommendedName>
</protein>
<dbReference type="InterPro" id="IPR001650">
    <property type="entry name" value="Helicase_C-like"/>
</dbReference>
<dbReference type="PROSITE" id="PS51192">
    <property type="entry name" value="HELICASE_ATP_BIND_1"/>
    <property type="match status" value="1"/>
</dbReference>
<comment type="caution">
    <text evidence="8">The sequence shown here is derived from an EMBL/GenBank/DDBJ whole genome shotgun (WGS) entry which is preliminary data.</text>
</comment>
<keyword evidence="1" id="KW-0547">Nucleotide-binding</keyword>
<evidence type="ECO:0000256" key="5">
    <source>
        <dbReference type="SAM" id="MobiDB-lite"/>
    </source>
</evidence>
<evidence type="ECO:0000313" key="9">
    <source>
        <dbReference type="Proteomes" id="UP001501771"/>
    </source>
</evidence>
<dbReference type="SUPFAM" id="SSF52540">
    <property type="entry name" value="P-loop containing nucleoside triphosphate hydrolases"/>
    <property type="match status" value="1"/>
</dbReference>
<evidence type="ECO:0000256" key="3">
    <source>
        <dbReference type="ARBA" id="ARBA00022806"/>
    </source>
</evidence>
<dbReference type="InterPro" id="IPR014001">
    <property type="entry name" value="Helicase_ATP-bd"/>
</dbReference>
<dbReference type="SMART" id="SM00487">
    <property type="entry name" value="DEXDc"/>
    <property type="match status" value="1"/>
</dbReference>
<name>A0ABP5LLK5_9ACTN</name>
<dbReference type="InterPro" id="IPR050615">
    <property type="entry name" value="ATP-dep_DNA_Helicase"/>
</dbReference>
<evidence type="ECO:0000256" key="4">
    <source>
        <dbReference type="ARBA" id="ARBA00022840"/>
    </source>
</evidence>
<sequence>MSTTGDPRALFAAFTDEELLRHGVQPGDLGLLRTLRTQDQLYDYAEDFGEDTTLNLLEALAYPPTVAAVSVSAAPEPPGEPADPSRRSKATGTPAVSSAAVKRRTTPPYTATPSQPSKVGLSPGQPWPGPLGSQRWRLSPGHRTLTRMRDNVQLRDVLGTSAADAVVAQFLSIRPSGGRVWVDEDGSAVTLVDASPVYLGRLGLSEAEPPADDGTLRAGVVATLSRAPGSTARELAFLLSKNGYPGTTRTDVNSVLYRERHVFLKDDSQVPRWSLQVKVADGSVMRAEAPTPKARAGAKPTVEKAKDARGVLADSPAGAWIVMPITGTGRRRAPEGVLDLMTWQREAMANWYERGCFGIVEAVTGTGKTHIGLEAVAHAAAVGEKSTVLVPSVDLQDQWGDRFDRFLPSLAVARVGGRTSGHPQFADVTIAVVHSALKQDLSSFSDDPLLVADEVHRYGASEFQYALRAGYKRRLGLTATLERGDDAVEAVLAPYFGGTILKIGFDRAIREGVVAPFRLIMAPVAMSEEEEQEYEALTRQISNGLKVLRSEGALGSGTGAALVQQLGRLRGAGGRVGQAARSAETAMRKRRLLLATLEGKLDAVEELAEVIDASQGAVLFTQSKEVAEEAAGRLREWSVAASALHSGMPDRERRDSLRALEEGRLQALAAPKLLDEGIDVPTVDLGIVMTASRSRRQMVQRLGRVIRRKADGRAVDFAVLYAAGTVEDPKDGAHEGFFDLVGEVATNRLQLETGWTADALASSP</sequence>
<dbReference type="PROSITE" id="PS51194">
    <property type="entry name" value="HELICASE_CTER"/>
    <property type="match status" value="1"/>
</dbReference>
<dbReference type="EMBL" id="BAAAQR010000006">
    <property type="protein sequence ID" value="GAA2147045.1"/>
    <property type="molecule type" value="Genomic_DNA"/>
</dbReference>
<dbReference type="PANTHER" id="PTHR11274:SF0">
    <property type="entry name" value="GENERAL TRANSCRIPTION AND DNA REPAIR FACTOR IIH HELICASE SUBUNIT XPB"/>
    <property type="match status" value="1"/>
</dbReference>
<proteinExistence type="predicted"/>
<dbReference type="Gene3D" id="3.40.50.300">
    <property type="entry name" value="P-loop containing nucleotide triphosphate hydrolases"/>
    <property type="match status" value="2"/>
</dbReference>
<accession>A0ABP5LLK5</accession>
<dbReference type="InterPro" id="IPR027417">
    <property type="entry name" value="P-loop_NTPase"/>
</dbReference>
<gene>
    <name evidence="8" type="ORF">GCM10009844_23870</name>
</gene>
<organism evidence="8 9">
    <name type="scientific">Nocardioides koreensis</name>
    <dbReference type="NCBI Taxonomy" id="433651"/>
    <lineage>
        <taxon>Bacteria</taxon>
        <taxon>Bacillati</taxon>
        <taxon>Actinomycetota</taxon>
        <taxon>Actinomycetes</taxon>
        <taxon>Propionibacteriales</taxon>
        <taxon>Nocardioidaceae</taxon>
        <taxon>Nocardioides</taxon>
    </lineage>
</organism>
<dbReference type="PANTHER" id="PTHR11274">
    <property type="entry name" value="RAD25/XP-B DNA REPAIR HELICASE"/>
    <property type="match status" value="1"/>
</dbReference>
<dbReference type="Proteomes" id="UP001501771">
    <property type="component" value="Unassembled WGS sequence"/>
</dbReference>
<evidence type="ECO:0000313" key="8">
    <source>
        <dbReference type="EMBL" id="GAA2147045.1"/>
    </source>
</evidence>
<feature type="region of interest" description="Disordered" evidence="5">
    <location>
        <begin position="289"/>
        <end position="308"/>
    </location>
</feature>
<dbReference type="Pfam" id="PF04851">
    <property type="entry name" value="ResIII"/>
    <property type="match status" value="1"/>
</dbReference>
<evidence type="ECO:0000259" key="6">
    <source>
        <dbReference type="PROSITE" id="PS51192"/>
    </source>
</evidence>
<feature type="region of interest" description="Disordered" evidence="5">
    <location>
        <begin position="71"/>
        <end position="138"/>
    </location>
</feature>
<feature type="domain" description="Helicase C-terminal" evidence="7">
    <location>
        <begin position="603"/>
        <end position="760"/>
    </location>
</feature>
<evidence type="ECO:0000256" key="1">
    <source>
        <dbReference type="ARBA" id="ARBA00022741"/>
    </source>
</evidence>
<evidence type="ECO:0000256" key="2">
    <source>
        <dbReference type="ARBA" id="ARBA00022801"/>
    </source>
</evidence>
<keyword evidence="4" id="KW-0067">ATP-binding</keyword>
<feature type="compositionally biased region" description="Polar residues" evidence="5">
    <location>
        <begin position="107"/>
        <end position="117"/>
    </location>
</feature>
<keyword evidence="2" id="KW-0378">Hydrolase</keyword>
<dbReference type="InterPro" id="IPR006935">
    <property type="entry name" value="Helicase/UvrB_N"/>
</dbReference>
<reference evidence="9" key="1">
    <citation type="journal article" date="2019" name="Int. J. Syst. Evol. Microbiol.">
        <title>The Global Catalogue of Microorganisms (GCM) 10K type strain sequencing project: providing services to taxonomists for standard genome sequencing and annotation.</title>
        <authorList>
            <consortium name="The Broad Institute Genomics Platform"/>
            <consortium name="The Broad Institute Genome Sequencing Center for Infectious Disease"/>
            <person name="Wu L."/>
            <person name="Ma J."/>
        </authorList>
    </citation>
    <scope>NUCLEOTIDE SEQUENCE [LARGE SCALE GENOMIC DNA]</scope>
    <source>
        <strain evidence="9">JCM 16022</strain>
    </source>
</reference>
<dbReference type="Pfam" id="PF00271">
    <property type="entry name" value="Helicase_C"/>
    <property type="match status" value="1"/>
</dbReference>
<dbReference type="SMART" id="SM00490">
    <property type="entry name" value="HELICc"/>
    <property type="match status" value="1"/>
</dbReference>
<keyword evidence="3" id="KW-0347">Helicase</keyword>
<feature type="domain" description="Helicase ATP-binding" evidence="6">
    <location>
        <begin position="349"/>
        <end position="499"/>
    </location>
</feature>
<evidence type="ECO:0008006" key="10">
    <source>
        <dbReference type="Google" id="ProtNLM"/>
    </source>
</evidence>